<dbReference type="EMBL" id="JAPRAT010000020">
    <property type="protein sequence ID" value="MCZ0703696.1"/>
    <property type="molecule type" value="Genomic_DNA"/>
</dbReference>
<dbReference type="Pfam" id="PF08378">
    <property type="entry name" value="NERD"/>
    <property type="match status" value="1"/>
</dbReference>
<dbReference type="RefSeq" id="WP_268780458.1">
    <property type="nucleotide sequence ID" value="NZ_JAPRAT010000020.1"/>
</dbReference>
<reference evidence="2" key="1">
    <citation type="submission" date="2022-11" db="EMBL/GenBank/DDBJ databases">
        <title>WGS of Natronobacillus azotifigens 24KS-1, an anaerobic diazotrophic haloalkaliphile from soda-rich habitats.</title>
        <authorList>
            <person name="Sorokin D.Y."/>
            <person name="Merkel A.Y."/>
        </authorList>
    </citation>
    <scope>NUCLEOTIDE SEQUENCE</scope>
    <source>
        <strain evidence="2">24KS-1</strain>
    </source>
</reference>
<comment type="caution">
    <text evidence="2">The sequence shown here is derived from an EMBL/GenBank/DDBJ whole genome shotgun (WGS) entry which is preliminary data.</text>
</comment>
<accession>A0A9J6RDE0</accession>
<keyword evidence="3" id="KW-1185">Reference proteome</keyword>
<organism evidence="2 3">
    <name type="scientific">Natronobacillus azotifigens</name>
    <dbReference type="NCBI Taxonomy" id="472978"/>
    <lineage>
        <taxon>Bacteria</taxon>
        <taxon>Bacillati</taxon>
        <taxon>Bacillota</taxon>
        <taxon>Bacilli</taxon>
        <taxon>Bacillales</taxon>
        <taxon>Bacillaceae</taxon>
        <taxon>Natronobacillus</taxon>
    </lineage>
</organism>
<protein>
    <submittedName>
        <fullName evidence="2">Nuclease-related domain-containing protein</fullName>
    </submittedName>
</protein>
<dbReference type="Proteomes" id="UP001084197">
    <property type="component" value="Unassembled WGS sequence"/>
</dbReference>
<dbReference type="InterPro" id="IPR011528">
    <property type="entry name" value="NERD"/>
</dbReference>
<evidence type="ECO:0000313" key="2">
    <source>
        <dbReference type="EMBL" id="MCZ0703696.1"/>
    </source>
</evidence>
<sequence length="317" mass="36888">MYLSKPLRTFEYAQLGAILPRLNKKYPHYLTLSEIYDSVRSAHLQRRYLHQHLTGNLVMQPVFYGLTFHHVNQIISFDALIVTPSVLYLLETKYVSKSVILHHGGKLIELDSRSILDPSDCSKIASDKEKFLSSFLHHHGFPSIPIHSLTVFTNPKAILYQNKSQPDVIPTNQLFYRLASLSEAYPRSVYSPRQIRQLNQFFVKMHYVDRSHIIQVYSIPDEAIRKGVWCTGCRHEMMYRAHGYWQCDCGTRSRDAHVPALRDFALLYRTTITNREARCFLQVESPPVVTRLFAETKLERTGNTHSLVYRLDKLFDN</sequence>
<evidence type="ECO:0000313" key="3">
    <source>
        <dbReference type="Proteomes" id="UP001084197"/>
    </source>
</evidence>
<feature type="domain" description="NERD" evidence="1">
    <location>
        <begin position="62"/>
        <end position="153"/>
    </location>
</feature>
<dbReference type="AlphaFoldDB" id="A0A9J6RDE0"/>
<proteinExistence type="predicted"/>
<gene>
    <name evidence="2" type="ORF">OWO01_10735</name>
</gene>
<name>A0A9J6RDE0_9BACI</name>
<evidence type="ECO:0000259" key="1">
    <source>
        <dbReference type="Pfam" id="PF08378"/>
    </source>
</evidence>